<sequence length="190" mass="20046">MPMHATASSGLQVHYRLVDVGAVRVSCTAIEGSSVIVKSPGSCTVEASQQGDSHYLAATPVRMTFEIDNMISDYSWDMPTSAALSEAPIPVTLRRETGSSLWSLRVEGPCALRAPNGADYTSVYYNGEAPYYGGGGSFNDAAHATGDANGLKGRITLAAAGTCTVYFSVNDNGNQNSITERSRKINIRAG</sequence>
<proteinExistence type="predicted"/>
<accession>A0A0D8B5L6</accession>
<organism evidence="1 2">
    <name type="scientific">Frankia torreyi</name>
    <dbReference type="NCBI Taxonomy" id="1856"/>
    <lineage>
        <taxon>Bacteria</taxon>
        <taxon>Bacillati</taxon>
        <taxon>Actinomycetota</taxon>
        <taxon>Actinomycetes</taxon>
        <taxon>Frankiales</taxon>
        <taxon>Frankiaceae</taxon>
        <taxon>Frankia</taxon>
    </lineage>
</organism>
<name>A0A0D8B5L6_9ACTN</name>
<reference evidence="1 2" key="2">
    <citation type="journal article" date="2016" name="Genome Announc.">
        <title>Permanent Draft Genome Sequences for Two Variants of Frankia sp. Strain CpI1, the First Frankia Strain Isolated from Root Nodules of Comptonia peregrina.</title>
        <authorList>
            <person name="Oshone R."/>
            <person name="Hurst S.G.IV."/>
            <person name="Abebe-Akele F."/>
            <person name="Simpson S."/>
            <person name="Morris K."/>
            <person name="Thomas W.K."/>
            <person name="Tisa L.S."/>
        </authorList>
    </citation>
    <scope>NUCLEOTIDE SEQUENCE [LARGE SCALE GENOMIC DNA]</scope>
    <source>
        <strain evidence="2">CpI1-S</strain>
    </source>
</reference>
<evidence type="ECO:0000313" key="1">
    <source>
        <dbReference type="EMBL" id="KJE19588.1"/>
    </source>
</evidence>
<dbReference type="PATRIC" id="fig|1502723.3.peg.7087"/>
<comment type="caution">
    <text evidence="1">The sequence shown here is derived from an EMBL/GenBank/DDBJ whole genome shotgun (WGS) entry which is preliminary data.</text>
</comment>
<dbReference type="AlphaFoldDB" id="A0A0D8B5L6"/>
<keyword evidence="2" id="KW-1185">Reference proteome</keyword>
<dbReference type="EMBL" id="JYFN01000095">
    <property type="protein sequence ID" value="KJE19588.1"/>
    <property type="molecule type" value="Genomic_DNA"/>
</dbReference>
<gene>
    <name evidence="1" type="ORF">FF36_06131</name>
</gene>
<evidence type="ECO:0000313" key="2">
    <source>
        <dbReference type="Proteomes" id="UP000032545"/>
    </source>
</evidence>
<protein>
    <submittedName>
        <fullName evidence="1">Uncharacterized protein</fullName>
    </submittedName>
</protein>
<dbReference type="OrthoDB" id="9798386at2"/>
<dbReference type="RefSeq" id="WP_044888539.1">
    <property type="nucleotide sequence ID" value="NZ_JYFN01000095.1"/>
</dbReference>
<reference evidence="2" key="1">
    <citation type="submission" date="2015-02" db="EMBL/GenBank/DDBJ databases">
        <title>Draft Genome of Frankia sp. CpI1-S.</title>
        <authorList>
            <person name="Oshone R.T."/>
            <person name="Ngom M."/>
            <person name="Ghodhbane-Gtari F."/>
            <person name="Gtari M."/>
            <person name="Morris K."/>
            <person name="Thomas K."/>
            <person name="Sen A."/>
            <person name="Tisa L.S."/>
        </authorList>
    </citation>
    <scope>NUCLEOTIDE SEQUENCE [LARGE SCALE GENOMIC DNA]</scope>
    <source>
        <strain evidence="2">CpI1-S</strain>
    </source>
</reference>
<dbReference type="Proteomes" id="UP000032545">
    <property type="component" value="Unassembled WGS sequence"/>
</dbReference>